<evidence type="ECO:0000256" key="5">
    <source>
        <dbReference type="SAM" id="Phobius"/>
    </source>
</evidence>
<dbReference type="PANTHER" id="PTHR46561:SF11">
    <property type="entry name" value="SERPENTINE RECEPTOR CLASS ALPHA_BETA-14"/>
    <property type="match status" value="1"/>
</dbReference>
<dbReference type="Pfam" id="PF10292">
    <property type="entry name" value="7TM_GPCR_Srab"/>
    <property type="match status" value="1"/>
</dbReference>
<reference evidence="6" key="1">
    <citation type="submission" date="2023-10" db="EMBL/GenBank/DDBJ databases">
        <title>Genome assembly of Pristionchus species.</title>
        <authorList>
            <person name="Yoshida K."/>
            <person name="Sommer R.J."/>
        </authorList>
    </citation>
    <scope>NUCLEOTIDE SEQUENCE</scope>
    <source>
        <strain evidence="6">RS5133</strain>
    </source>
</reference>
<evidence type="ECO:0000256" key="1">
    <source>
        <dbReference type="ARBA" id="ARBA00004141"/>
    </source>
</evidence>
<keyword evidence="3 5" id="KW-1133">Transmembrane helix</keyword>
<keyword evidence="4 5" id="KW-0472">Membrane</keyword>
<feature type="transmembrane region" description="Helical" evidence="5">
    <location>
        <begin position="67"/>
        <end position="87"/>
    </location>
</feature>
<protein>
    <recommendedName>
        <fullName evidence="8">G protein-coupled receptor</fullName>
    </recommendedName>
</protein>
<keyword evidence="7" id="KW-1185">Reference proteome</keyword>
<dbReference type="InterPro" id="IPR019408">
    <property type="entry name" value="7TM_GPCR_serpentine_rcpt_Srab"/>
</dbReference>
<feature type="transmembrane region" description="Helical" evidence="5">
    <location>
        <begin position="121"/>
        <end position="143"/>
    </location>
</feature>
<proteinExistence type="predicted"/>
<name>A0AAV5VRS2_9BILA</name>
<gene>
    <name evidence="6" type="ORF">PFISCL1PPCAC_13433</name>
</gene>
<evidence type="ECO:0000313" key="7">
    <source>
        <dbReference type="Proteomes" id="UP001432322"/>
    </source>
</evidence>
<dbReference type="InterPro" id="IPR053286">
    <property type="entry name" value="Nematode_rcpt-like_srab"/>
</dbReference>
<evidence type="ECO:0000256" key="3">
    <source>
        <dbReference type="ARBA" id="ARBA00022989"/>
    </source>
</evidence>
<evidence type="ECO:0008006" key="8">
    <source>
        <dbReference type="Google" id="ProtNLM"/>
    </source>
</evidence>
<organism evidence="6 7">
    <name type="scientific">Pristionchus fissidentatus</name>
    <dbReference type="NCBI Taxonomy" id="1538716"/>
    <lineage>
        <taxon>Eukaryota</taxon>
        <taxon>Metazoa</taxon>
        <taxon>Ecdysozoa</taxon>
        <taxon>Nematoda</taxon>
        <taxon>Chromadorea</taxon>
        <taxon>Rhabditida</taxon>
        <taxon>Rhabditina</taxon>
        <taxon>Diplogasteromorpha</taxon>
        <taxon>Diplogasteroidea</taxon>
        <taxon>Neodiplogasteridae</taxon>
        <taxon>Pristionchus</taxon>
    </lineage>
</organism>
<evidence type="ECO:0000313" key="6">
    <source>
        <dbReference type="EMBL" id="GMT22136.1"/>
    </source>
</evidence>
<evidence type="ECO:0000256" key="2">
    <source>
        <dbReference type="ARBA" id="ARBA00022692"/>
    </source>
</evidence>
<dbReference type="AlphaFoldDB" id="A0AAV5VRS2"/>
<accession>A0AAV5VRS2</accession>
<keyword evidence="2 5" id="KW-0812">Transmembrane</keyword>
<dbReference type="PANTHER" id="PTHR46561">
    <property type="entry name" value="SERPENTINE RECEPTOR, CLASS AB (CLASS A-LIKE)-RELATED"/>
    <property type="match status" value="1"/>
</dbReference>
<sequence length="212" mass="24503">MFMMSIERRAASMRFATYEKTSKYYGYKLTLIRLVATSVLSATCLLTYGYSTPFVVYCTITTPRGENFHQCVALLLMIIEIWTIVTFERMLRKNRKRMEKEDALTLSERYQISENVRMLRIMLPVVWSHTSLTCITAVIYLIGVANGLADRNFPLFEVSSIIYTFEPIYIEIKLFSIYRKGARHNREVIVTNSATGEELHAVHSAAIQAAWR</sequence>
<feature type="transmembrane region" description="Helical" evidence="5">
    <location>
        <begin position="155"/>
        <end position="176"/>
    </location>
</feature>
<feature type="non-terminal residue" evidence="6">
    <location>
        <position position="212"/>
    </location>
</feature>
<dbReference type="EMBL" id="BTSY01000004">
    <property type="protein sequence ID" value="GMT22136.1"/>
    <property type="molecule type" value="Genomic_DNA"/>
</dbReference>
<dbReference type="GO" id="GO:0016020">
    <property type="term" value="C:membrane"/>
    <property type="evidence" value="ECO:0007669"/>
    <property type="project" value="UniProtKB-SubCell"/>
</dbReference>
<evidence type="ECO:0000256" key="4">
    <source>
        <dbReference type="ARBA" id="ARBA00023136"/>
    </source>
</evidence>
<dbReference type="Proteomes" id="UP001432322">
    <property type="component" value="Unassembled WGS sequence"/>
</dbReference>
<comment type="caution">
    <text evidence="6">The sequence shown here is derived from an EMBL/GenBank/DDBJ whole genome shotgun (WGS) entry which is preliminary data.</text>
</comment>
<comment type="subcellular location">
    <subcellularLocation>
        <location evidence="1">Membrane</location>
        <topology evidence="1">Multi-pass membrane protein</topology>
    </subcellularLocation>
</comment>